<accession>A0A2I1GWI3</accession>
<reference evidence="1 2" key="1">
    <citation type="submission" date="2015-10" db="EMBL/GenBank/DDBJ databases">
        <title>Genome analyses suggest a sexual origin of heterokaryosis in a supposedly ancient asexual fungus.</title>
        <authorList>
            <person name="Ropars J."/>
            <person name="Sedzielewska K."/>
            <person name="Noel J."/>
            <person name="Charron P."/>
            <person name="Farinelli L."/>
            <person name="Marton T."/>
            <person name="Kruger M."/>
            <person name="Pelin A."/>
            <person name="Brachmann A."/>
            <person name="Corradi N."/>
        </authorList>
    </citation>
    <scope>NUCLEOTIDE SEQUENCE [LARGE SCALE GENOMIC DNA]</scope>
    <source>
        <strain evidence="1 2">A4</strain>
    </source>
</reference>
<sequence>MSDLYTIDRLIDEVIEHVDPNLSYSDKCKWVLDNANLGNLITAQRVRARLRLFGQNTQNVQNAQAAPNAQNVQNVQAAQNAQNVQNAQAAQNAQNVQNVQAAQNAQNVQNAQNIQNVQAAQNAQNVQAAQNAQAS</sequence>
<gene>
    <name evidence="1" type="ORF">RhiirA4_424179</name>
</gene>
<organism evidence="1 2">
    <name type="scientific">Rhizophagus irregularis</name>
    <dbReference type="NCBI Taxonomy" id="588596"/>
    <lineage>
        <taxon>Eukaryota</taxon>
        <taxon>Fungi</taxon>
        <taxon>Fungi incertae sedis</taxon>
        <taxon>Mucoromycota</taxon>
        <taxon>Glomeromycotina</taxon>
        <taxon>Glomeromycetes</taxon>
        <taxon>Glomerales</taxon>
        <taxon>Glomeraceae</taxon>
        <taxon>Rhizophagus</taxon>
    </lineage>
</organism>
<comment type="caution">
    <text evidence="1">The sequence shown here is derived from an EMBL/GenBank/DDBJ whole genome shotgun (WGS) entry which is preliminary data.</text>
</comment>
<dbReference type="AlphaFoldDB" id="A0A2I1GWI3"/>
<evidence type="ECO:0000313" key="1">
    <source>
        <dbReference type="EMBL" id="PKY50993.1"/>
    </source>
</evidence>
<protein>
    <submittedName>
        <fullName evidence="1">Uncharacterized protein</fullName>
    </submittedName>
</protein>
<evidence type="ECO:0000313" key="2">
    <source>
        <dbReference type="Proteomes" id="UP000234323"/>
    </source>
</evidence>
<keyword evidence="2" id="KW-1185">Reference proteome</keyword>
<name>A0A2I1GWI3_9GLOM</name>
<proteinExistence type="predicted"/>
<dbReference type="Proteomes" id="UP000234323">
    <property type="component" value="Unassembled WGS sequence"/>
</dbReference>
<dbReference type="EMBL" id="LLXI01000951">
    <property type="protein sequence ID" value="PKY50993.1"/>
    <property type="molecule type" value="Genomic_DNA"/>
</dbReference>